<feature type="transmembrane region" description="Helical" evidence="7">
    <location>
        <begin position="190"/>
        <end position="209"/>
    </location>
</feature>
<dbReference type="PROSITE" id="PS00211">
    <property type="entry name" value="ABC_TRANSPORTER_1"/>
    <property type="match status" value="1"/>
</dbReference>
<dbReference type="SUPFAM" id="SSF52540">
    <property type="entry name" value="P-loop containing nucleoside triphosphate hydrolases"/>
    <property type="match status" value="1"/>
</dbReference>
<evidence type="ECO:0000313" key="11">
    <source>
        <dbReference type="Proteomes" id="UP001172708"/>
    </source>
</evidence>
<evidence type="ECO:0000256" key="6">
    <source>
        <dbReference type="ARBA" id="ARBA00023136"/>
    </source>
</evidence>
<evidence type="ECO:0000256" key="5">
    <source>
        <dbReference type="ARBA" id="ARBA00022989"/>
    </source>
</evidence>
<dbReference type="InterPro" id="IPR017871">
    <property type="entry name" value="ABC_transporter-like_CS"/>
</dbReference>
<feature type="transmembrane region" description="Helical" evidence="7">
    <location>
        <begin position="36"/>
        <end position="57"/>
    </location>
</feature>
<feature type="domain" description="ABC transmembrane type-1" evidence="9">
    <location>
        <begin position="37"/>
        <end position="334"/>
    </location>
</feature>
<keyword evidence="4 10" id="KW-0067">ATP-binding</keyword>
<keyword evidence="6 7" id="KW-0472">Membrane</keyword>
<dbReference type="InterPro" id="IPR003593">
    <property type="entry name" value="AAA+_ATPase"/>
</dbReference>
<evidence type="ECO:0000259" key="8">
    <source>
        <dbReference type="PROSITE" id="PS50893"/>
    </source>
</evidence>
<comment type="caution">
    <text evidence="10">The sequence shown here is derived from an EMBL/GenBank/DDBJ whole genome shotgun (WGS) entry which is preliminary data.</text>
</comment>
<dbReference type="RefSeq" id="WP_301140465.1">
    <property type="nucleotide sequence ID" value="NZ_JAUHQA010000001.1"/>
</dbReference>
<dbReference type="InterPro" id="IPR039421">
    <property type="entry name" value="Type_1_exporter"/>
</dbReference>
<keyword evidence="5 7" id="KW-1133">Transmembrane helix</keyword>
<dbReference type="InterPro" id="IPR027417">
    <property type="entry name" value="P-loop_NTPase"/>
</dbReference>
<dbReference type="Pfam" id="PF00005">
    <property type="entry name" value="ABC_tran"/>
    <property type="match status" value="1"/>
</dbReference>
<reference evidence="10" key="1">
    <citation type="submission" date="2023-06" db="EMBL/GenBank/DDBJ databases">
        <title>Egi l300058.</title>
        <authorList>
            <person name="Gao L."/>
            <person name="Fang B.-Z."/>
            <person name="Li W.-J."/>
        </authorList>
    </citation>
    <scope>NUCLEOTIDE SEQUENCE</scope>
    <source>
        <strain evidence="10">EGI L300058</strain>
    </source>
</reference>
<evidence type="ECO:0000256" key="2">
    <source>
        <dbReference type="ARBA" id="ARBA00022692"/>
    </source>
</evidence>
<dbReference type="InterPro" id="IPR011527">
    <property type="entry name" value="ABC1_TM_dom"/>
</dbReference>
<feature type="transmembrane region" description="Helical" evidence="7">
    <location>
        <begin position="308"/>
        <end position="330"/>
    </location>
</feature>
<evidence type="ECO:0000313" key="10">
    <source>
        <dbReference type="EMBL" id="MDN4479338.1"/>
    </source>
</evidence>
<dbReference type="PANTHER" id="PTHR24221">
    <property type="entry name" value="ATP-BINDING CASSETTE SUB-FAMILY B"/>
    <property type="match status" value="1"/>
</dbReference>
<keyword evidence="2 7" id="KW-0812">Transmembrane</keyword>
<dbReference type="PROSITE" id="PS50929">
    <property type="entry name" value="ABC_TM1F"/>
    <property type="match status" value="1"/>
</dbReference>
<dbReference type="Pfam" id="PF00664">
    <property type="entry name" value="ABC_membrane"/>
    <property type="match status" value="1"/>
</dbReference>
<evidence type="ECO:0000256" key="7">
    <source>
        <dbReference type="SAM" id="Phobius"/>
    </source>
</evidence>
<dbReference type="Gene3D" id="3.40.50.300">
    <property type="entry name" value="P-loop containing nucleotide triphosphate hydrolases"/>
    <property type="match status" value="1"/>
</dbReference>
<dbReference type="SUPFAM" id="SSF90123">
    <property type="entry name" value="ABC transporter transmembrane region"/>
    <property type="match status" value="1"/>
</dbReference>
<name>A0ABT8GD32_9MICO</name>
<dbReference type="GO" id="GO:0005524">
    <property type="term" value="F:ATP binding"/>
    <property type="evidence" value="ECO:0007669"/>
    <property type="project" value="UniProtKB-KW"/>
</dbReference>
<proteinExistence type="predicted"/>
<gene>
    <name evidence="10" type="ORF">QQX02_00170</name>
</gene>
<evidence type="ECO:0000259" key="9">
    <source>
        <dbReference type="PROSITE" id="PS50929"/>
    </source>
</evidence>
<dbReference type="SMART" id="SM00382">
    <property type="entry name" value="AAA"/>
    <property type="match status" value="1"/>
</dbReference>
<evidence type="ECO:0000256" key="1">
    <source>
        <dbReference type="ARBA" id="ARBA00004651"/>
    </source>
</evidence>
<comment type="subcellular location">
    <subcellularLocation>
        <location evidence="1">Cell membrane</location>
        <topology evidence="1">Multi-pass membrane protein</topology>
    </subcellularLocation>
</comment>
<accession>A0ABT8GD32</accession>
<organism evidence="10 11">
    <name type="scientific">Demequina muriae</name>
    <dbReference type="NCBI Taxonomy" id="3051664"/>
    <lineage>
        <taxon>Bacteria</taxon>
        <taxon>Bacillati</taxon>
        <taxon>Actinomycetota</taxon>
        <taxon>Actinomycetes</taxon>
        <taxon>Micrococcales</taxon>
        <taxon>Demequinaceae</taxon>
        <taxon>Demequina</taxon>
    </lineage>
</organism>
<keyword evidence="11" id="KW-1185">Reference proteome</keyword>
<protein>
    <submittedName>
        <fullName evidence="10">ABC transporter ATP-binding protein</fullName>
    </submittedName>
</protein>
<feature type="transmembrane region" description="Helical" evidence="7">
    <location>
        <begin position="163"/>
        <end position="184"/>
    </location>
</feature>
<dbReference type="Gene3D" id="1.20.1560.10">
    <property type="entry name" value="ABC transporter type 1, transmembrane domain"/>
    <property type="match status" value="1"/>
</dbReference>
<sequence>MTAAGQHAADYRLSGTFNRKAMQLLRHGIRTEPKRFAFAISAAAAFSLLTVAFGTLLGQITDEVVIPGVEGEPIGGPWGEITQDPIEAIWLAGAVFLVIGILNAVLVGLRRGVQGIAVAGVGARHRRVVADALASLPLGWHRANPSGRMLSAMSSDSESATNTLHPFAFTVGSFVMMFAAGYSMWRMDPWLAVTGLAVVPVIFAINLAYEKVITPRWDLGQTLRADVSTIAHESFEGGTVVKALGAEERETERFAAAARGLQDADIKVGRTSAWFEPLMDLIVPLGSVALMIVGAIRADAGAVSVGNVVSAIYLVTLMAVPIRGLGWVLGQMPQALVAFRRVGEIAQAATEVDDPGHSPLAKSGAGSMRFDGADIGADDGDGNLAVILRDVSLELAPGTVTALVGATGSGKSTVALAAARLARPLDGTVTLDEVDLSTIAGLGEHVALAPQTAFVFAGTVRENVTLGEAFSDDQVWDALRRANVIDVVELLGAGEHAGLDARLAERGMNLSGGQRQRLALARALVRHPRVLVLDDATSAVDPRVEQEILRGLSADGAGPTVLIIAYRLASILLADHVVHVDAGRVVDSGSHLDLIARDPGYRELVMAYEEDSKRQADEEAGYVG</sequence>
<dbReference type="Proteomes" id="UP001172708">
    <property type="component" value="Unassembled WGS sequence"/>
</dbReference>
<evidence type="ECO:0000256" key="3">
    <source>
        <dbReference type="ARBA" id="ARBA00022741"/>
    </source>
</evidence>
<feature type="transmembrane region" description="Helical" evidence="7">
    <location>
        <begin position="88"/>
        <end position="109"/>
    </location>
</feature>
<dbReference type="PANTHER" id="PTHR24221:SF654">
    <property type="entry name" value="ATP-BINDING CASSETTE SUB-FAMILY B MEMBER 6"/>
    <property type="match status" value="1"/>
</dbReference>
<dbReference type="PROSITE" id="PS50893">
    <property type="entry name" value="ABC_TRANSPORTER_2"/>
    <property type="match status" value="1"/>
</dbReference>
<keyword evidence="3" id="KW-0547">Nucleotide-binding</keyword>
<evidence type="ECO:0000256" key="4">
    <source>
        <dbReference type="ARBA" id="ARBA00022840"/>
    </source>
</evidence>
<feature type="domain" description="ABC transporter" evidence="8">
    <location>
        <begin position="370"/>
        <end position="607"/>
    </location>
</feature>
<dbReference type="InterPro" id="IPR003439">
    <property type="entry name" value="ABC_transporter-like_ATP-bd"/>
</dbReference>
<dbReference type="EMBL" id="JAUHQA010000001">
    <property type="protein sequence ID" value="MDN4479338.1"/>
    <property type="molecule type" value="Genomic_DNA"/>
</dbReference>
<dbReference type="InterPro" id="IPR036640">
    <property type="entry name" value="ABC1_TM_sf"/>
</dbReference>